<dbReference type="PANTHER" id="PTHR45738:SF5">
    <property type="entry name" value="POLYPHOSPHOINOSITIDE PHOSPHATASE"/>
    <property type="match status" value="1"/>
</dbReference>
<dbReference type="GO" id="GO:0012505">
    <property type="term" value="C:endomembrane system"/>
    <property type="evidence" value="ECO:0007669"/>
    <property type="project" value="UniProtKB-SubCell"/>
</dbReference>
<reference evidence="5 6" key="1">
    <citation type="submission" date="2018-06" db="EMBL/GenBank/DDBJ databases">
        <title>A transcriptomic atlas of mushroom development highlights an independent origin of complex multicellularity.</title>
        <authorList>
            <consortium name="DOE Joint Genome Institute"/>
            <person name="Krizsan K."/>
            <person name="Almasi E."/>
            <person name="Merenyi Z."/>
            <person name="Sahu N."/>
            <person name="Viragh M."/>
            <person name="Koszo T."/>
            <person name="Mondo S."/>
            <person name="Kiss B."/>
            <person name="Balint B."/>
            <person name="Kues U."/>
            <person name="Barry K."/>
            <person name="Hegedus J.C."/>
            <person name="Henrissat B."/>
            <person name="Johnson J."/>
            <person name="Lipzen A."/>
            <person name="Ohm R."/>
            <person name="Nagy I."/>
            <person name="Pangilinan J."/>
            <person name="Yan J."/>
            <person name="Xiong Y."/>
            <person name="Grigoriev I.V."/>
            <person name="Hibbett D.S."/>
            <person name="Nagy L.G."/>
        </authorList>
    </citation>
    <scope>NUCLEOTIDE SEQUENCE [LARGE SCALE GENOMIC DNA]</scope>
    <source>
        <strain evidence="5 6">SZMC22713</strain>
    </source>
</reference>
<evidence type="ECO:0000256" key="3">
    <source>
        <dbReference type="ARBA" id="ARBA00023136"/>
    </source>
</evidence>
<dbReference type="InterPro" id="IPR002013">
    <property type="entry name" value="SAC_dom"/>
</dbReference>
<protein>
    <recommendedName>
        <fullName evidence="4">SAC domain-containing protein</fullName>
    </recommendedName>
</protein>
<evidence type="ECO:0000259" key="4">
    <source>
        <dbReference type="PROSITE" id="PS50275"/>
    </source>
</evidence>
<dbReference type="GO" id="GO:0043813">
    <property type="term" value="F:phosphatidylinositol-3,5-bisphosphate 5-phosphatase activity"/>
    <property type="evidence" value="ECO:0007669"/>
    <property type="project" value="InterPro"/>
</dbReference>
<dbReference type="PANTHER" id="PTHR45738">
    <property type="entry name" value="POLYPHOSPHOINOSITIDE PHOSPHATASE"/>
    <property type="match status" value="1"/>
</dbReference>
<proteinExistence type="predicted"/>
<keyword evidence="3" id="KW-0472">Membrane</keyword>
<dbReference type="PROSITE" id="PS50275">
    <property type="entry name" value="SAC"/>
    <property type="match status" value="1"/>
</dbReference>
<accession>A0A4Y7PLP8</accession>
<organism evidence="5 6">
    <name type="scientific">Rickenella mellea</name>
    <dbReference type="NCBI Taxonomy" id="50990"/>
    <lineage>
        <taxon>Eukaryota</taxon>
        <taxon>Fungi</taxon>
        <taxon>Dikarya</taxon>
        <taxon>Basidiomycota</taxon>
        <taxon>Agaricomycotina</taxon>
        <taxon>Agaricomycetes</taxon>
        <taxon>Hymenochaetales</taxon>
        <taxon>Rickenellaceae</taxon>
        <taxon>Rickenella</taxon>
    </lineage>
</organism>
<keyword evidence="6" id="KW-1185">Reference proteome</keyword>
<dbReference type="InterPro" id="IPR043573">
    <property type="entry name" value="Fig4-like"/>
</dbReference>
<feature type="domain" description="SAC" evidence="4">
    <location>
        <begin position="1"/>
        <end position="101"/>
    </location>
</feature>
<keyword evidence="2" id="KW-0378">Hydrolase</keyword>
<dbReference type="Pfam" id="PF02383">
    <property type="entry name" value="Syja_N"/>
    <property type="match status" value="1"/>
</dbReference>
<dbReference type="Proteomes" id="UP000294933">
    <property type="component" value="Unassembled WGS sequence"/>
</dbReference>
<evidence type="ECO:0000313" key="6">
    <source>
        <dbReference type="Proteomes" id="UP000294933"/>
    </source>
</evidence>
<dbReference type="OrthoDB" id="405996at2759"/>
<gene>
    <name evidence="5" type="ORF">BD410DRAFT_641039</name>
</gene>
<dbReference type="AlphaFoldDB" id="A0A4Y7PLP8"/>
<sequence>MAWDHTQITVLGRFIFTTLIARRSRHYAGADYLKRWVNDDSEGNVVVSEALTTPFYTLLRAVHLDGGGFNRANRVRIVRVMFSTPIYWTQETNAMTTKPPIDNLPVLSTIST</sequence>
<dbReference type="EMBL" id="ML170245">
    <property type="protein sequence ID" value="TDL16364.1"/>
    <property type="molecule type" value="Genomic_DNA"/>
</dbReference>
<evidence type="ECO:0000256" key="1">
    <source>
        <dbReference type="ARBA" id="ARBA00004308"/>
    </source>
</evidence>
<evidence type="ECO:0000313" key="5">
    <source>
        <dbReference type="EMBL" id="TDL16364.1"/>
    </source>
</evidence>
<name>A0A4Y7PLP8_9AGAM</name>
<dbReference type="GO" id="GO:0046856">
    <property type="term" value="P:phosphatidylinositol dephosphorylation"/>
    <property type="evidence" value="ECO:0007669"/>
    <property type="project" value="InterPro"/>
</dbReference>
<evidence type="ECO:0000256" key="2">
    <source>
        <dbReference type="ARBA" id="ARBA00022801"/>
    </source>
</evidence>
<dbReference type="STRING" id="50990.A0A4Y7PLP8"/>
<comment type="subcellular location">
    <subcellularLocation>
        <location evidence="1">Endomembrane system</location>
    </subcellularLocation>
</comment>
<dbReference type="VEuPathDB" id="FungiDB:BD410DRAFT_641039"/>